<evidence type="ECO:0000256" key="1">
    <source>
        <dbReference type="SAM" id="MobiDB-lite"/>
    </source>
</evidence>
<gene>
    <name evidence="2" type="ORF">METZ01_LOCUS399389</name>
</gene>
<accession>A0A382VKI9</accession>
<organism evidence="2">
    <name type="scientific">marine metagenome</name>
    <dbReference type="NCBI Taxonomy" id="408172"/>
    <lineage>
        <taxon>unclassified sequences</taxon>
        <taxon>metagenomes</taxon>
        <taxon>ecological metagenomes</taxon>
    </lineage>
</organism>
<dbReference type="AlphaFoldDB" id="A0A382VKI9"/>
<reference evidence="2" key="1">
    <citation type="submission" date="2018-05" db="EMBL/GenBank/DDBJ databases">
        <authorList>
            <person name="Lanie J.A."/>
            <person name="Ng W.-L."/>
            <person name="Kazmierczak K.M."/>
            <person name="Andrzejewski T.M."/>
            <person name="Davidsen T.M."/>
            <person name="Wayne K.J."/>
            <person name="Tettelin H."/>
            <person name="Glass J.I."/>
            <person name="Rusch D."/>
            <person name="Podicherti R."/>
            <person name="Tsui H.-C.T."/>
            <person name="Winkler M.E."/>
        </authorList>
    </citation>
    <scope>NUCLEOTIDE SEQUENCE</scope>
</reference>
<dbReference type="EMBL" id="UINC01152381">
    <property type="protein sequence ID" value="SVD46535.1"/>
    <property type="molecule type" value="Genomic_DNA"/>
</dbReference>
<feature type="non-terminal residue" evidence="2">
    <location>
        <position position="201"/>
    </location>
</feature>
<feature type="compositionally biased region" description="Polar residues" evidence="1">
    <location>
        <begin position="79"/>
        <end position="88"/>
    </location>
</feature>
<protein>
    <submittedName>
        <fullName evidence="2">Uncharacterized protein</fullName>
    </submittedName>
</protein>
<name>A0A382VKI9_9ZZZZ</name>
<proteinExistence type="predicted"/>
<sequence length="201" mass="19396">MLMLTTLLLYACSGGSSGGVYNQVFNVSGQWTGTVSDGTGAARAASMMLSDNGGDVTGTISIIGHTCISGGNLTGTAVQTPANTTGDNPLTDDQENSNQGTVRLTATSGQASGGVSAVTVSAGGTGYTSAPTISFSAPPTSGTRATGTAIIGGPGRIASITVGASGSGYTQDTEVIIAPPNMADGVQATATAIIAGGEIVG</sequence>
<feature type="region of interest" description="Disordered" evidence="1">
    <location>
        <begin position="79"/>
        <end position="98"/>
    </location>
</feature>
<evidence type="ECO:0000313" key="2">
    <source>
        <dbReference type="EMBL" id="SVD46535.1"/>
    </source>
</evidence>